<evidence type="ECO:0000313" key="3">
    <source>
        <dbReference type="EMBL" id="EXJ87364.1"/>
    </source>
</evidence>
<proteinExistence type="predicted"/>
<dbReference type="InterPro" id="IPR003165">
    <property type="entry name" value="Piwi"/>
</dbReference>
<dbReference type="GO" id="GO:0003676">
    <property type="term" value="F:nucleic acid binding"/>
    <property type="evidence" value="ECO:0007669"/>
    <property type="project" value="InterPro"/>
</dbReference>
<dbReference type="Pfam" id="PF08699">
    <property type="entry name" value="ArgoL1"/>
    <property type="match status" value="1"/>
</dbReference>
<feature type="domain" description="Piwi" evidence="2">
    <location>
        <begin position="716"/>
        <end position="1076"/>
    </location>
</feature>
<reference evidence="3 4" key="1">
    <citation type="submission" date="2013-03" db="EMBL/GenBank/DDBJ databases">
        <title>The Genome Sequence of Capronia epimyces CBS 606.96.</title>
        <authorList>
            <consortium name="The Broad Institute Genomics Platform"/>
            <person name="Cuomo C."/>
            <person name="de Hoog S."/>
            <person name="Gorbushina A."/>
            <person name="Walker B."/>
            <person name="Young S.K."/>
            <person name="Zeng Q."/>
            <person name="Gargeya S."/>
            <person name="Fitzgerald M."/>
            <person name="Haas B."/>
            <person name="Abouelleil A."/>
            <person name="Allen A.W."/>
            <person name="Alvarado L."/>
            <person name="Arachchi H.M."/>
            <person name="Berlin A.M."/>
            <person name="Chapman S.B."/>
            <person name="Gainer-Dewar J."/>
            <person name="Goldberg J."/>
            <person name="Griggs A."/>
            <person name="Gujja S."/>
            <person name="Hansen M."/>
            <person name="Howarth C."/>
            <person name="Imamovic A."/>
            <person name="Ireland A."/>
            <person name="Larimer J."/>
            <person name="McCowan C."/>
            <person name="Murphy C."/>
            <person name="Pearson M."/>
            <person name="Poon T.W."/>
            <person name="Priest M."/>
            <person name="Roberts A."/>
            <person name="Saif S."/>
            <person name="Shea T."/>
            <person name="Sisk P."/>
            <person name="Sykes S."/>
            <person name="Wortman J."/>
            <person name="Nusbaum C."/>
            <person name="Birren B."/>
        </authorList>
    </citation>
    <scope>NUCLEOTIDE SEQUENCE [LARGE SCALE GENOMIC DNA]</scope>
    <source>
        <strain evidence="3 4">CBS 606.96</strain>
    </source>
</reference>
<evidence type="ECO:0000313" key="4">
    <source>
        <dbReference type="Proteomes" id="UP000019478"/>
    </source>
</evidence>
<feature type="region of interest" description="Disordered" evidence="1">
    <location>
        <begin position="126"/>
        <end position="165"/>
    </location>
</feature>
<dbReference type="SUPFAM" id="SSF53098">
    <property type="entry name" value="Ribonuclease H-like"/>
    <property type="match status" value="1"/>
</dbReference>
<dbReference type="InterPro" id="IPR014811">
    <property type="entry name" value="ArgoL1"/>
</dbReference>
<dbReference type="Gene3D" id="3.30.420.10">
    <property type="entry name" value="Ribonuclease H-like superfamily/Ribonuclease H"/>
    <property type="match status" value="1"/>
</dbReference>
<dbReference type="Gene3D" id="2.170.260.10">
    <property type="entry name" value="paz domain"/>
    <property type="match status" value="1"/>
</dbReference>
<dbReference type="GeneID" id="19168443"/>
<feature type="region of interest" description="Disordered" evidence="1">
    <location>
        <begin position="1"/>
        <end position="83"/>
    </location>
</feature>
<dbReference type="RefSeq" id="XP_007732643.1">
    <property type="nucleotide sequence ID" value="XM_007734453.1"/>
</dbReference>
<dbReference type="OrthoDB" id="10252740at2759"/>
<feature type="compositionally biased region" description="Polar residues" evidence="1">
    <location>
        <begin position="46"/>
        <end position="58"/>
    </location>
</feature>
<dbReference type="PROSITE" id="PS50822">
    <property type="entry name" value="PIWI"/>
    <property type="match status" value="1"/>
</dbReference>
<evidence type="ECO:0000256" key="1">
    <source>
        <dbReference type="SAM" id="MobiDB-lite"/>
    </source>
</evidence>
<protein>
    <recommendedName>
        <fullName evidence="2">Piwi domain-containing protein</fullName>
    </recommendedName>
</protein>
<dbReference type="SMART" id="SM01163">
    <property type="entry name" value="DUF1785"/>
    <property type="match status" value="1"/>
</dbReference>
<feature type="compositionally biased region" description="Low complexity" evidence="1">
    <location>
        <begin position="147"/>
        <end position="160"/>
    </location>
</feature>
<dbReference type="InterPro" id="IPR036397">
    <property type="entry name" value="RNaseH_sf"/>
</dbReference>
<dbReference type="AlphaFoldDB" id="W9YYK9"/>
<organism evidence="3 4">
    <name type="scientific">Capronia epimyces CBS 606.96</name>
    <dbReference type="NCBI Taxonomy" id="1182542"/>
    <lineage>
        <taxon>Eukaryota</taxon>
        <taxon>Fungi</taxon>
        <taxon>Dikarya</taxon>
        <taxon>Ascomycota</taxon>
        <taxon>Pezizomycotina</taxon>
        <taxon>Eurotiomycetes</taxon>
        <taxon>Chaetothyriomycetidae</taxon>
        <taxon>Chaetothyriales</taxon>
        <taxon>Herpotrichiellaceae</taxon>
        <taxon>Capronia</taxon>
    </lineage>
</organism>
<evidence type="ECO:0000259" key="2">
    <source>
        <dbReference type="PROSITE" id="PS50822"/>
    </source>
</evidence>
<dbReference type="HOGENOM" id="CLU_004544_4_1_1"/>
<dbReference type="SMART" id="SM00950">
    <property type="entry name" value="Piwi"/>
    <property type="match status" value="1"/>
</dbReference>
<dbReference type="STRING" id="1182542.W9YYK9"/>
<accession>W9YYK9</accession>
<name>W9YYK9_9EURO</name>
<dbReference type="Proteomes" id="UP000019478">
    <property type="component" value="Unassembled WGS sequence"/>
</dbReference>
<comment type="caution">
    <text evidence="3">The sequence shown here is derived from an EMBL/GenBank/DDBJ whole genome shotgun (WGS) entry which is preliminary data.</text>
</comment>
<gene>
    <name evidence="3" type="ORF">A1O3_04323</name>
</gene>
<dbReference type="PANTHER" id="PTHR22891">
    <property type="entry name" value="EUKARYOTIC TRANSLATION INITIATION FACTOR 2C"/>
    <property type="match status" value="1"/>
</dbReference>
<dbReference type="SUPFAM" id="SSF101690">
    <property type="entry name" value="PAZ domain"/>
    <property type="match status" value="1"/>
</dbReference>
<dbReference type="Gene3D" id="3.40.50.2300">
    <property type="match status" value="1"/>
</dbReference>
<keyword evidence="4" id="KW-1185">Reference proteome</keyword>
<dbReference type="EMBL" id="AMGY01000003">
    <property type="protein sequence ID" value="EXJ87364.1"/>
    <property type="molecule type" value="Genomic_DNA"/>
</dbReference>
<feature type="compositionally biased region" description="Polar residues" evidence="1">
    <location>
        <begin position="22"/>
        <end position="38"/>
    </location>
</feature>
<sequence>MSGYNPAWGAGQGGGGSVPAPRSTNLTPGALPRSSNLTPGALPRSPNLTPRAPSSTPRENPRPRVQNLDGSMGKLSLSSSSHASPSLLANHFEIQVGTLRQLYRYELTFRKLNREDYDQKLQMEENAMNRPAPDPAGTSTDPDPESTRTSADPASASTSTNPGIGPAKKRRIVWLAMERLQQWNRGKALATDYSTEVISSGEIEIQSGNDNDSGSSQTMSMQIEYFDEYQRGPRPDCEVFEVALSGPVILSLDQLLDFLSIDTPHVNATNYRRREETIKALNTIFSYRPYRRCFPALTPHGVVQNADLTTVNGHKFYGIMRVSAAGATSTSDTGKPLEPRPGFGLDAIAGFARSVRAVISQRGRLYLNINTATAVFYQQGTPNTLQALIERLKRGYHPHSPWDDPVRHSLVNFLKGIRVRTTYLGGNDNDNDNFIGMVTDLAGARRPDQDPFPRNCTMVFPDLQSNQTVADYFQTRHPDARVGNSSREMVVVLGEGDFRKTIPAGCLEIIPGQMNRNIAEKPKAGVRSPSQNKALIFPAGREVFFVSDRAQPGAGQFGFDLATRMVSVPIVRLEQPNLRYRQQRRPGSQATSLPERRLGQDDLQLLKYGAWNLKDRSFVKPASGFHWTYVELAVPAGETCDSLLMTAFGNSLAQQLQRSGMTQLQLVRPGPGPGHGHTYHLSRPRPRPYDEAGIKRQYGMIKELLTELKQKRGVRLVVFLLRDKDTELYSAIKRAGDQDVGIATVCHVLGWDKRKQKRQLTPKDSPDFFGNLSMKVNLKLDVSAVNQALDQKGKGPILTHGTMVLGIDVTHPGTAAIKGAPSVAAVVGSVDAEFAQWPASLHVNDVDVQLRRSEGGGGGGGGRNPESNERVVHLAHMVYERLRDYHRRNHSVPNRLVVYRDGLSESQFDMCTTMELPAIGAGVALLLQQLGVHVEATKMPPIILICAVKRHNTRLFPETDAPNDDVFVGYGGSASASLRPGAPYNYNPLPGTLVTSEITYGEGRDFFLISQKAIQGTARPTHYVILENQSDFTRHDIAQMTHNLCYLFGRATRSVGVCPAAYYADLAADRARCYLRNVYHPVSKTDFDPEQYALNLAVHDDLKNTMFYI</sequence>
<dbReference type="InterPro" id="IPR036085">
    <property type="entry name" value="PAZ_dom_sf"/>
</dbReference>
<dbReference type="eggNOG" id="KOG1041">
    <property type="taxonomic scope" value="Eukaryota"/>
</dbReference>
<dbReference type="InterPro" id="IPR012337">
    <property type="entry name" value="RNaseH-like_sf"/>
</dbReference>
<dbReference type="Pfam" id="PF02171">
    <property type="entry name" value="Piwi"/>
    <property type="match status" value="1"/>
</dbReference>